<dbReference type="EMBL" id="CP035704">
    <property type="protein sequence ID" value="QBB72465.1"/>
    <property type="molecule type" value="Genomic_DNA"/>
</dbReference>
<dbReference type="InterPro" id="IPR041614">
    <property type="entry name" value="DprA_WH"/>
</dbReference>
<gene>
    <name evidence="5" type="primary">dprA</name>
    <name evidence="5" type="ORF">ELE36_20010</name>
</gene>
<dbReference type="SUPFAM" id="SSF102405">
    <property type="entry name" value="MCP/YpsA-like"/>
    <property type="match status" value="1"/>
</dbReference>
<dbReference type="Pfam" id="PF17782">
    <property type="entry name" value="WHD_DprA"/>
    <property type="match status" value="1"/>
</dbReference>
<dbReference type="KEGG" id="xbc:ELE36_20010"/>
<dbReference type="OrthoDB" id="9785707at2"/>
<dbReference type="Pfam" id="PF02481">
    <property type="entry name" value="DNA_processg_A"/>
    <property type="match status" value="1"/>
</dbReference>
<evidence type="ECO:0000313" key="5">
    <source>
        <dbReference type="EMBL" id="QBB72465.1"/>
    </source>
</evidence>
<evidence type="ECO:0000259" key="4">
    <source>
        <dbReference type="Pfam" id="PF17782"/>
    </source>
</evidence>
<dbReference type="InterPro" id="IPR003488">
    <property type="entry name" value="DprA"/>
</dbReference>
<feature type="domain" description="Smf/DprA SLOG" evidence="3">
    <location>
        <begin position="82"/>
        <end position="290"/>
    </location>
</feature>
<dbReference type="GO" id="GO:0009294">
    <property type="term" value="P:DNA-mediated transformation"/>
    <property type="evidence" value="ECO:0007669"/>
    <property type="project" value="InterPro"/>
</dbReference>
<name>A0A411HPR3_9GAMM</name>
<dbReference type="InterPro" id="IPR057666">
    <property type="entry name" value="DrpA_SLOG"/>
</dbReference>
<sequence length="384" mass="40305">MDAQSIDNATAWLTLMRAPSLGAATLRGLIERFGDSRKALRGILASPATSGVAQPALVALRQPDENLLATDLAWLEQPEHHFIGWDSEDYPALLRRIPSPPAGLFVNGNADLLWMPQVAIVGSRSSSESGLSTARSFAKALVQAGFAITSGLADGIDGAAHVSALDAGGTTLAVLGTGVDLVYPRKHHELARRIAAHGALVSEFLPGTPGRAENFPRRNRIIAGLSLGTLVIEASVQSGSLITARLAAEQGREVFAIPGSIHNPLARGCHQLIRQGAKLVETADEVIEELGALAQTLSDALRSRLSPRGNPDAPSSRATLADPHAHDPDYARLLAALGHETLSLDILSERSGLTVAALSSMLLLLELEGTVVAARGGMYARSGR</sequence>
<dbReference type="AlphaFoldDB" id="A0A411HPR3"/>
<dbReference type="PANTHER" id="PTHR43022">
    <property type="entry name" value="PROTEIN SMF"/>
    <property type="match status" value="1"/>
</dbReference>
<dbReference type="RefSeq" id="WP_129836447.1">
    <property type="nucleotide sequence ID" value="NZ_CP035704.1"/>
</dbReference>
<keyword evidence="6" id="KW-1185">Reference proteome</keyword>
<accession>A0A411HPR3</accession>
<dbReference type="Proteomes" id="UP000291562">
    <property type="component" value="Chromosome"/>
</dbReference>
<evidence type="ECO:0000256" key="1">
    <source>
        <dbReference type="ARBA" id="ARBA00006525"/>
    </source>
</evidence>
<feature type="domain" description="DprA winged helix" evidence="4">
    <location>
        <begin position="321"/>
        <end position="377"/>
    </location>
</feature>
<protein>
    <submittedName>
        <fullName evidence="5">DNA-protecting protein DprA</fullName>
    </submittedName>
</protein>
<proteinExistence type="inferred from homology"/>
<dbReference type="Gene3D" id="1.10.10.10">
    <property type="entry name" value="Winged helix-like DNA-binding domain superfamily/Winged helix DNA-binding domain"/>
    <property type="match status" value="1"/>
</dbReference>
<dbReference type="InterPro" id="IPR036388">
    <property type="entry name" value="WH-like_DNA-bd_sf"/>
</dbReference>
<dbReference type="NCBIfam" id="TIGR00732">
    <property type="entry name" value="dprA"/>
    <property type="match status" value="1"/>
</dbReference>
<dbReference type="Gene3D" id="3.40.50.450">
    <property type="match status" value="1"/>
</dbReference>
<dbReference type="Pfam" id="PF21102">
    <property type="entry name" value="DprA_N"/>
    <property type="match status" value="1"/>
</dbReference>
<evidence type="ECO:0000259" key="3">
    <source>
        <dbReference type="Pfam" id="PF02481"/>
    </source>
</evidence>
<dbReference type="PANTHER" id="PTHR43022:SF1">
    <property type="entry name" value="PROTEIN SMF"/>
    <property type="match status" value="1"/>
</dbReference>
<organism evidence="5 6">
    <name type="scientific">Pseudolysobacter antarcticus</name>
    <dbReference type="NCBI Taxonomy" id="2511995"/>
    <lineage>
        <taxon>Bacteria</taxon>
        <taxon>Pseudomonadati</taxon>
        <taxon>Pseudomonadota</taxon>
        <taxon>Gammaproteobacteria</taxon>
        <taxon>Lysobacterales</taxon>
        <taxon>Rhodanobacteraceae</taxon>
        <taxon>Pseudolysobacter</taxon>
    </lineage>
</organism>
<comment type="similarity">
    <text evidence="1">Belongs to the DprA/Smf family.</text>
</comment>
<evidence type="ECO:0000313" key="6">
    <source>
        <dbReference type="Proteomes" id="UP000291562"/>
    </source>
</evidence>
<feature type="region of interest" description="Disordered" evidence="2">
    <location>
        <begin position="303"/>
        <end position="323"/>
    </location>
</feature>
<reference evidence="5 6" key="1">
    <citation type="submission" date="2019-01" db="EMBL/GenBank/DDBJ databases">
        <title>Pseudolysobacter antarctica gen. nov., sp. nov., isolated from Fildes Peninsula, Antarctica.</title>
        <authorList>
            <person name="Wei Z."/>
            <person name="Peng F."/>
        </authorList>
    </citation>
    <scope>NUCLEOTIDE SEQUENCE [LARGE SCALE GENOMIC DNA]</scope>
    <source>
        <strain evidence="5 6">AQ6-296</strain>
    </source>
</reference>
<evidence type="ECO:0000256" key="2">
    <source>
        <dbReference type="SAM" id="MobiDB-lite"/>
    </source>
</evidence>